<proteinExistence type="predicted"/>
<reference evidence="7" key="1">
    <citation type="journal article" date="2019" name="Int. J. Syst. Evol. Microbiol.">
        <title>The Global Catalogue of Microorganisms (GCM) 10K type strain sequencing project: providing services to taxonomists for standard genome sequencing and annotation.</title>
        <authorList>
            <consortium name="The Broad Institute Genomics Platform"/>
            <consortium name="The Broad Institute Genome Sequencing Center for Infectious Disease"/>
            <person name="Wu L."/>
            <person name="Ma J."/>
        </authorList>
    </citation>
    <scope>NUCLEOTIDE SEQUENCE [LARGE SCALE GENOMIC DNA]</scope>
    <source>
        <strain evidence="7">JCM 17906</strain>
    </source>
</reference>
<dbReference type="InterPro" id="IPR036271">
    <property type="entry name" value="Tet_transcr_reg_TetR-rel_C_sf"/>
</dbReference>
<keyword evidence="1" id="KW-0805">Transcription regulation</keyword>
<dbReference type="Proteomes" id="UP001501598">
    <property type="component" value="Unassembled WGS sequence"/>
</dbReference>
<feature type="domain" description="HTH tetR-type" evidence="5">
    <location>
        <begin position="11"/>
        <end position="71"/>
    </location>
</feature>
<dbReference type="PANTHER" id="PTHR30055:SF151">
    <property type="entry name" value="TRANSCRIPTIONAL REGULATORY PROTEIN"/>
    <property type="match status" value="1"/>
</dbReference>
<gene>
    <name evidence="6" type="ORF">GCM10023175_15510</name>
</gene>
<evidence type="ECO:0000256" key="3">
    <source>
        <dbReference type="ARBA" id="ARBA00023163"/>
    </source>
</evidence>
<dbReference type="Pfam" id="PF00440">
    <property type="entry name" value="TetR_N"/>
    <property type="match status" value="1"/>
</dbReference>
<dbReference type="Gene3D" id="1.10.357.10">
    <property type="entry name" value="Tetracycline Repressor, domain 2"/>
    <property type="match status" value="1"/>
</dbReference>
<keyword evidence="7" id="KW-1185">Reference proteome</keyword>
<dbReference type="PANTHER" id="PTHR30055">
    <property type="entry name" value="HTH-TYPE TRANSCRIPTIONAL REGULATOR RUTR"/>
    <property type="match status" value="1"/>
</dbReference>
<dbReference type="InterPro" id="IPR009057">
    <property type="entry name" value="Homeodomain-like_sf"/>
</dbReference>
<dbReference type="RefSeq" id="WP_345414187.1">
    <property type="nucleotide sequence ID" value="NZ_BAABGT010000024.1"/>
</dbReference>
<evidence type="ECO:0000313" key="7">
    <source>
        <dbReference type="Proteomes" id="UP001501598"/>
    </source>
</evidence>
<feature type="DNA-binding region" description="H-T-H motif" evidence="4">
    <location>
        <begin position="34"/>
        <end position="53"/>
    </location>
</feature>
<evidence type="ECO:0000256" key="1">
    <source>
        <dbReference type="ARBA" id="ARBA00023015"/>
    </source>
</evidence>
<sequence length="202" mass="20625">MNASRPGPARSLTIPGIAAAAVALADRGGLDAVTMRSVAAAVGTSAPALYRYVASRDELLGHMVDLVSAELRHPEPSGDWVGDLLAVTEQQVVLHREHRWLGAASTAVMGPHVLDHLEWGMAVLAPLGAPTTAVMEALALANGVAALFGAAGPAAGPEIFRNLDAARHPALTAALANAAPGPPADDLLRRVLTGILTAVLGR</sequence>
<accession>A0ABP8RMM0</accession>
<evidence type="ECO:0000313" key="6">
    <source>
        <dbReference type="EMBL" id="GAA4541505.1"/>
    </source>
</evidence>
<dbReference type="EMBL" id="BAABGT010000024">
    <property type="protein sequence ID" value="GAA4541505.1"/>
    <property type="molecule type" value="Genomic_DNA"/>
</dbReference>
<evidence type="ECO:0000256" key="4">
    <source>
        <dbReference type="PROSITE-ProRule" id="PRU00335"/>
    </source>
</evidence>
<keyword evidence="2 4" id="KW-0238">DNA-binding</keyword>
<dbReference type="InterPro" id="IPR050109">
    <property type="entry name" value="HTH-type_TetR-like_transc_reg"/>
</dbReference>
<dbReference type="SUPFAM" id="SSF48498">
    <property type="entry name" value="Tetracyclin repressor-like, C-terminal domain"/>
    <property type="match status" value="1"/>
</dbReference>
<organism evidence="6 7">
    <name type="scientific">Pseudonocardia xishanensis</name>
    <dbReference type="NCBI Taxonomy" id="630995"/>
    <lineage>
        <taxon>Bacteria</taxon>
        <taxon>Bacillati</taxon>
        <taxon>Actinomycetota</taxon>
        <taxon>Actinomycetes</taxon>
        <taxon>Pseudonocardiales</taxon>
        <taxon>Pseudonocardiaceae</taxon>
        <taxon>Pseudonocardia</taxon>
    </lineage>
</organism>
<evidence type="ECO:0000256" key="2">
    <source>
        <dbReference type="ARBA" id="ARBA00023125"/>
    </source>
</evidence>
<comment type="caution">
    <text evidence="6">The sequence shown here is derived from an EMBL/GenBank/DDBJ whole genome shotgun (WGS) entry which is preliminary data.</text>
</comment>
<dbReference type="InterPro" id="IPR001647">
    <property type="entry name" value="HTH_TetR"/>
</dbReference>
<name>A0ABP8RMM0_9PSEU</name>
<evidence type="ECO:0000259" key="5">
    <source>
        <dbReference type="PROSITE" id="PS50977"/>
    </source>
</evidence>
<dbReference type="PROSITE" id="PS50977">
    <property type="entry name" value="HTH_TETR_2"/>
    <property type="match status" value="1"/>
</dbReference>
<keyword evidence="3" id="KW-0804">Transcription</keyword>
<protein>
    <recommendedName>
        <fullName evidence="5">HTH tetR-type domain-containing protein</fullName>
    </recommendedName>
</protein>
<dbReference type="SUPFAM" id="SSF46689">
    <property type="entry name" value="Homeodomain-like"/>
    <property type="match status" value="1"/>
</dbReference>